<dbReference type="PROSITE" id="PS50949">
    <property type="entry name" value="HTH_GNTR"/>
    <property type="match status" value="1"/>
</dbReference>
<dbReference type="InterPro" id="IPR011663">
    <property type="entry name" value="UTRA"/>
</dbReference>
<dbReference type="AlphaFoldDB" id="A0A1G7CX89"/>
<dbReference type="Proteomes" id="UP000199344">
    <property type="component" value="Unassembled WGS sequence"/>
</dbReference>
<evidence type="ECO:0000256" key="3">
    <source>
        <dbReference type="ARBA" id="ARBA00023163"/>
    </source>
</evidence>
<dbReference type="SMART" id="SM00345">
    <property type="entry name" value="HTH_GNTR"/>
    <property type="match status" value="1"/>
</dbReference>
<proteinExistence type="predicted"/>
<keyword evidence="1" id="KW-0805">Transcription regulation</keyword>
<dbReference type="Gene3D" id="1.10.10.10">
    <property type="entry name" value="Winged helix-like DNA-binding domain superfamily/Winged helix DNA-binding domain"/>
    <property type="match status" value="1"/>
</dbReference>
<dbReference type="InterPro" id="IPR028978">
    <property type="entry name" value="Chorismate_lyase_/UTRA_dom_sf"/>
</dbReference>
<dbReference type="GO" id="GO:0045892">
    <property type="term" value="P:negative regulation of DNA-templated transcription"/>
    <property type="evidence" value="ECO:0007669"/>
    <property type="project" value="TreeGrafter"/>
</dbReference>
<dbReference type="CDD" id="cd07377">
    <property type="entry name" value="WHTH_GntR"/>
    <property type="match status" value="1"/>
</dbReference>
<dbReference type="SUPFAM" id="SSF46785">
    <property type="entry name" value="Winged helix' DNA-binding domain"/>
    <property type="match status" value="1"/>
</dbReference>
<evidence type="ECO:0000313" key="5">
    <source>
        <dbReference type="EMBL" id="SDE43917.1"/>
    </source>
</evidence>
<keyword evidence="6" id="KW-1185">Reference proteome</keyword>
<dbReference type="OrthoDB" id="9808698at2"/>
<dbReference type="Gene3D" id="3.40.1410.10">
    <property type="entry name" value="Chorismate lyase-like"/>
    <property type="match status" value="1"/>
</dbReference>
<keyword evidence="2" id="KW-0238">DNA-binding</keyword>
<gene>
    <name evidence="5" type="ORF">SAMN05421538_106239</name>
</gene>
<dbReference type="InterPro" id="IPR036388">
    <property type="entry name" value="WH-like_DNA-bd_sf"/>
</dbReference>
<accession>A0A1G7CX89</accession>
<feature type="domain" description="HTH gntR-type" evidence="4">
    <location>
        <begin position="23"/>
        <end position="91"/>
    </location>
</feature>
<evidence type="ECO:0000256" key="2">
    <source>
        <dbReference type="ARBA" id="ARBA00023125"/>
    </source>
</evidence>
<dbReference type="EMBL" id="FNAH01000006">
    <property type="protein sequence ID" value="SDE43917.1"/>
    <property type="molecule type" value="Genomic_DNA"/>
</dbReference>
<dbReference type="SUPFAM" id="SSF64288">
    <property type="entry name" value="Chorismate lyase-like"/>
    <property type="match status" value="1"/>
</dbReference>
<dbReference type="PANTHER" id="PTHR44846">
    <property type="entry name" value="MANNOSYL-D-GLYCERATE TRANSPORT/METABOLISM SYSTEM REPRESSOR MNGR-RELATED"/>
    <property type="match status" value="1"/>
</dbReference>
<organism evidence="5 6">
    <name type="scientific">Paracoccus isoporae</name>
    <dbReference type="NCBI Taxonomy" id="591205"/>
    <lineage>
        <taxon>Bacteria</taxon>
        <taxon>Pseudomonadati</taxon>
        <taxon>Pseudomonadota</taxon>
        <taxon>Alphaproteobacteria</taxon>
        <taxon>Rhodobacterales</taxon>
        <taxon>Paracoccaceae</taxon>
        <taxon>Paracoccus</taxon>
    </lineage>
</organism>
<dbReference type="GO" id="GO:0003700">
    <property type="term" value="F:DNA-binding transcription factor activity"/>
    <property type="evidence" value="ECO:0007669"/>
    <property type="project" value="InterPro"/>
</dbReference>
<dbReference type="GO" id="GO:0003677">
    <property type="term" value="F:DNA binding"/>
    <property type="evidence" value="ECO:0007669"/>
    <property type="project" value="UniProtKB-KW"/>
</dbReference>
<dbReference type="InterPro" id="IPR000524">
    <property type="entry name" value="Tscrpt_reg_HTH_GntR"/>
</dbReference>
<evidence type="ECO:0000256" key="1">
    <source>
        <dbReference type="ARBA" id="ARBA00023015"/>
    </source>
</evidence>
<evidence type="ECO:0000259" key="4">
    <source>
        <dbReference type="PROSITE" id="PS50949"/>
    </source>
</evidence>
<evidence type="ECO:0000313" key="6">
    <source>
        <dbReference type="Proteomes" id="UP000199344"/>
    </source>
</evidence>
<sequence length="250" mass="27370">MLIVKPDSLPVYGGIRPVGRQSYNTWQSVQNEILRRIRTGEWTLGDLIPTEFQLAEEMGCARATVNRALTQLADDGIVQRRRRVGTRIAENAAAVASAEATPIRAEVEAMGAVFGYRLVAQDAVDPPEHVAAALHVGARQPVIRYRALISADAEPYCSEVGYLVADGADGLDLALESGCEPVEWMREHLGSLSGKLEILATRLTDECAEDLCAQKGLPVLTLDRSLWSDGRALSYSRRVYPPGHRVGFMR</sequence>
<dbReference type="Pfam" id="PF07702">
    <property type="entry name" value="UTRA"/>
    <property type="match status" value="1"/>
</dbReference>
<dbReference type="STRING" id="591205.SAMN05421538_106239"/>
<dbReference type="RefSeq" id="WP_090523943.1">
    <property type="nucleotide sequence ID" value="NZ_FNAH01000006.1"/>
</dbReference>
<reference evidence="5 6" key="1">
    <citation type="submission" date="2016-10" db="EMBL/GenBank/DDBJ databases">
        <authorList>
            <person name="de Groot N.N."/>
        </authorList>
    </citation>
    <scope>NUCLEOTIDE SEQUENCE [LARGE SCALE GENOMIC DNA]</scope>
    <source>
        <strain evidence="5 6">DSM 22220</strain>
    </source>
</reference>
<protein>
    <submittedName>
        <fullName evidence="5">GntR family transcriptional regulator, histidine utilization repressor</fullName>
    </submittedName>
</protein>
<keyword evidence="3" id="KW-0804">Transcription</keyword>
<name>A0A1G7CX89_9RHOB</name>
<dbReference type="InterPro" id="IPR050679">
    <property type="entry name" value="Bact_HTH_transcr_reg"/>
</dbReference>
<dbReference type="InterPro" id="IPR036390">
    <property type="entry name" value="WH_DNA-bd_sf"/>
</dbReference>
<dbReference type="SMART" id="SM00866">
    <property type="entry name" value="UTRA"/>
    <property type="match status" value="1"/>
</dbReference>
<dbReference type="Pfam" id="PF00392">
    <property type="entry name" value="GntR"/>
    <property type="match status" value="1"/>
</dbReference>
<dbReference type="PANTHER" id="PTHR44846:SF1">
    <property type="entry name" value="MANNOSYL-D-GLYCERATE TRANSPORT_METABOLISM SYSTEM REPRESSOR MNGR-RELATED"/>
    <property type="match status" value="1"/>
</dbReference>
<dbReference type="PRINTS" id="PR00035">
    <property type="entry name" value="HTHGNTR"/>
</dbReference>